<feature type="region of interest" description="Disordered" evidence="10">
    <location>
        <begin position="400"/>
        <end position="419"/>
    </location>
</feature>
<gene>
    <name evidence="14" type="primary">akt1</name>
</gene>
<keyword evidence="5" id="KW-0808">Transferase</keyword>
<dbReference type="InterPro" id="IPR039026">
    <property type="entry name" value="PH_PKB"/>
</dbReference>
<dbReference type="Gene3D" id="2.30.29.30">
    <property type="entry name" value="Pleckstrin-homology domain (PH domain)/Phosphotyrosine-binding domain (PTB)"/>
    <property type="match status" value="1"/>
</dbReference>
<dbReference type="InterPro" id="IPR011993">
    <property type="entry name" value="PH-like_dom_sf"/>
</dbReference>
<evidence type="ECO:0000256" key="3">
    <source>
        <dbReference type="ARBA" id="ARBA00022527"/>
    </source>
</evidence>
<dbReference type="InterPro" id="IPR011009">
    <property type="entry name" value="Kinase-like_dom_sf"/>
</dbReference>
<dbReference type="InterPro" id="IPR017441">
    <property type="entry name" value="Protein_kinase_ATP_BS"/>
</dbReference>
<evidence type="ECO:0000256" key="10">
    <source>
        <dbReference type="SAM" id="MobiDB-lite"/>
    </source>
</evidence>
<feature type="domain" description="PH" evidence="11">
    <location>
        <begin position="1"/>
        <end position="97"/>
    </location>
</feature>
<reference evidence="14" key="1">
    <citation type="submission" date="2025-08" db="UniProtKB">
        <authorList>
            <consortium name="Ensembl"/>
        </authorList>
    </citation>
    <scope>IDENTIFICATION</scope>
</reference>
<evidence type="ECO:0000256" key="4">
    <source>
        <dbReference type="ARBA" id="ARBA00022553"/>
    </source>
</evidence>
<dbReference type="Proteomes" id="UP000694546">
    <property type="component" value="Chromosome 5"/>
</dbReference>
<keyword evidence="15" id="KW-1185">Reference proteome</keyword>
<dbReference type="PANTHER" id="PTHR24351">
    <property type="entry name" value="RIBOSOMAL PROTEIN S6 KINASE"/>
    <property type="match status" value="1"/>
</dbReference>
<dbReference type="Pfam" id="PF00169">
    <property type="entry name" value="PH"/>
    <property type="match status" value="1"/>
</dbReference>
<accession>A0A8C5BTB6</accession>
<evidence type="ECO:0000256" key="7">
    <source>
        <dbReference type="ARBA" id="ARBA00022777"/>
    </source>
</evidence>
<dbReference type="SUPFAM" id="SSF56112">
    <property type="entry name" value="Protein kinase-like (PK-like)"/>
    <property type="match status" value="1"/>
</dbReference>
<feature type="domain" description="Protein kinase" evidence="12">
    <location>
        <begin position="132"/>
        <end position="347"/>
    </location>
</feature>
<dbReference type="SMART" id="SM00233">
    <property type="entry name" value="PH"/>
    <property type="match status" value="1"/>
</dbReference>
<dbReference type="InterPro" id="IPR000961">
    <property type="entry name" value="AGC-kinase_C"/>
</dbReference>
<keyword evidence="7" id="KW-0418">Kinase</keyword>
<evidence type="ECO:0000256" key="6">
    <source>
        <dbReference type="ARBA" id="ARBA00022741"/>
    </source>
</evidence>
<keyword evidence="8 9" id="KW-0067">ATP-binding</keyword>
<evidence type="ECO:0000256" key="2">
    <source>
        <dbReference type="ARBA" id="ARBA00012513"/>
    </source>
</evidence>
<evidence type="ECO:0000259" key="13">
    <source>
        <dbReference type="PROSITE" id="PS51285"/>
    </source>
</evidence>
<protein>
    <recommendedName>
        <fullName evidence="2">non-specific serine/threonine protein kinase</fullName>
        <ecNumber evidence="2">2.7.11.1</ecNumber>
    </recommendedName>
</protein>
<organism evidence="14 15">
    <name type="scientific">Gadus morhua</name>
    <name type="common">Atlantic cod</name>
    <dbReference type="NCBI Taxonomy" id="8049"/>
    <lineage>
        <taxon>Eukaryota</taxon>
        <taxon>Metazoa</taxon>
        <taxon>Chordata</taxon>
        <taxon>Craniata</taxon>
        <taxon>Vertebrata</taxon>
        <taxon>Euteleostomi</taxon>
        <taxon>Actinopterygii</taxon>
        <taxon>Neopterygii</taxon>
        <taxon>Teleostei</taxon>
        <taxon>Neoteleostei</taxon>
        <taxon>Acanthomorphata</taxon>
        <taxon>Zeiogadaria</taxon>
        <taxon>Gadariae</taxon>
        <taxon>Gadiformes</taxon>
        <taxon>Gadoidei</taxon>
        <taxon>Gadidae</taxon>
        <taxon>Gadus</taxon>
    </lineage>
</organism>
<dbReference type="EC" id="2.7.11.1" evidence="2"/>
<dbReference type="AlphaFoldDB" id="A0A8C5BTB6"/>
<evidence type="ECO:0000256" key="5">
    <source>
        <dbReference type="ARBA" id="ARBA00022679"/>
    </source>
</evidence>
<sequence length="419" mass="48955">MSHAGEYIKTWRPRYFLLKSDGTFIGYKERPQDVDQLETPLNNFSVAQCQLMKTERPKPNTFIIRCLQWTTVIERTFHVETPEEREEWTKAIQTVAVGLQKQEEEMMDSSPDPMDMEAYLTKPRQKVTMHDFEYLKLLGKGTFGKVILVKEKATGRYYAMKILKKEVIVAKDEVAHTLTENRVLQNSKHPFLTGLKYSFQTHDRLCFVMEYANGGELFFHLSRDRVFSEERARFYGAEIVSALDYLHAERNVVYRDLKVLEDNDYGRAVDWWGLGVVMYEMMCGRLPFYNQDHEKLFELILMEDIRFPRTLGPESRSLLSGLLKKDPKQRLGGGHDDAKEIMQHKFFAGIEWQDVYEKKLVPPFKPQVTSETDTRYFDEEFTAQTITITPPGQDDCMESFDSERRPHFPQFSYSASGTA</sequence>
<dbReference type="SMART" id="SM00133">
    <property type="entry name" value="S_TK_X"/>
    <property type="match status" value="1"/>
</dbReference>
<proteinExistence type="inferred from homology"/>
<dbReference type="PROSITE" id="PS50003">
    <property type="entry name" value="PH_DOMAIN"/>
    <property type="match status" value="1"/>
</dbReference>
<dbReference type="GO" id="GO:0005524">
    <property type="term" value="F:ATP binding"/>
    <property type="evidence" value="ECO:0007669"/>
    <property type="project" value="UniProtKB-UniRule"/>
</dbReference>
<name>A0A8C5BTB6_GADMO</name>
<dbReference type="PROSITE" id="PS00107">
    <property type="entry name" value="PROTEIN_KINASE_ATP"/>
    <property type="match status" value="1"/>
</dbReference>
<dbReference type="Gene3D" id="3.30.200.20">
    <property type="entry name" value="Phosphorylase Kinase, domain 1"/>
    <property type="match status" value="2"/>
</dbReference>
<feature type="binding site" evidence="9">
    <location>
        <position position="171"/>
    </location>
    <ligand>
        <name>ATP</name>
        <dbReference type="ChEBI" id="CHEBI:30616"/>
    </ligand>
</feature>
<dbReference type="GeneTree" id="ENSGT00940000158752"/>
<evidence type="ECO:0000313" key="15">
    <source>
        <dbReference type="Proteomes" id="UP000694546"/>
    </source>
</evidence>
<dbReference type="Ensembl" id="ENSGMOT00000068018.1">
    <property type="protein sequence ID" value="ENSGMOP00000052475.1"/>
    <property type="gene ID" value="ENSGMOG00000011451.2"/>
</dbReference>
<comment type="similarity">
    <text evidence="1">Belongs to the protein kinase superfamily. AGC Ser/Thr protein kinase family. RAC subfamily.</text>
</comment>
<keyword evidence="3" id="KW-0723">Serine/threonine-protein kinase</keyword>
<evidence type="ECO:0000259" key="12">
    <source>
        <dbReference type="PROSITE" id="PS50011"/>
    </source>
</evidence>
<evidence type="ECO:0000256" key="9">
    <source>
        <dbReference type="PROSITE-ProRule" id="PRU10141"/>
    </source>
</evidence>
<dbReference type="GO" id="GO:0004674">
    <property type="term" value="F:protein serine/threonine kinase activity"/>
    <property type="evidence" value="ECO:0007669"/>
    <property type="project" value="UniProtKB-KW"/>
</dbReference>
<evidence type="ECO:0000313" key="14">
    <source>
        <dbReference type="Ensembl" id="ENSGMOP00000052475.1"/>
    </source>
</evidence>
<reference evidence="14" key="2">
    <citation type="submission" date="2025-09" db="UniProtKB">
        <authorList>
            <consortium name="Ensembl"/>
        </authorList>
    </citation>
    <scope>IDENTIFICATION</scope>
</reference>
<keyword evidence="6 9" id="KW-0547">Nucleotide-binding</keyword>
<dbReference type="PROSITE" id="PS51285">
    <property type="entry name" value="AGC_KINASE_CTER"/>
    <property type="match status" value="1"/>
</dbReference>
<evidence type="ECO:0000259" key="11">
    <source>
        <dbReference type="PROSITE" id="PS50003"/>
    </source>
</evidence>
<dbReference type="Pfam" id="PF00069">
    <property type="entry name" value="Pkinase"/>
    <property type="match status" value="2"/>
</dbReference>
<dbReference type="InterPro" id="IPR000719">
    <property type="entry name" value="Prot_kinase_dom"/>
</dbReference>
<feature type="domain" description="AGC-kinase C-terminal" evidence="13">
    <location>
        <begin position="348"/>
        <end position="419"/>
    </location>
</feature>
<evidence type="ECO:0000256" key="1">
    <source>
        <dbReference type="ARBA" id="ARBA00006935"/>
    </source>
</evidence>
<dbReference type="CDD" id="cd01241">
    <property type="entry name" value="PH_PKB"/>
    <property type="match status" value="1"/>
</dbReference>
<dbReference type="SUPFAM" id="SSF50729">
    <property type="entry name" value="PH domain-like"/>
    <property type="match status" value="1"/>
</dbReference>
<dbReference type="Gene3D" id="1.10.510.10">
    <property type="entry name" value="Transferase(Phosphotransferase) domain 1"/>
    <property type="match status" value="2"/>
</dbReference>
<keyword evidence="4" id="KW-0597">Phosphoprotein</keyword>
<evidence type="ECO:0000256" key="8">
    <source>
        <dbReference type="ARBA" id="ARBA00022840"/>
    </source>
</evidence>
<dbReference type="InterPro" id="IPR017892">
    <property type="entry name" value="Pkinase_C"/>
</dbReference>
<dbReference type="InterPro" id="IPR001849">
    <property type="entry name" value="PH_domain"/>
</dbReference>
<dbReference type="Pfam" id="PF00433">
    <property type="entry name" value="Pkinase_C"/>
    <property type="match status" value="1"/>
</dbReference>
<dbReference type="PROSITE" id="PS50011">
    <property type="entry name" value="PROTEIN_KINASE_DOM"/>
    <property type="match status" value="1"/>
</dbReference>